<proteinExistence type="predicted"/>
<dbReference type="AlphaFoldDB" id="A0A8T0F448"/>
<dbReference type="InterPro" id="IPR052254">
    <property type="entry name" value="CUL4-DDB1_E3_ligase_receptor"/>
</dbReference>
<evidence type="ECO:0000256" key="1">
    <source>
        <dbReference type="ARBA" id="ARBA00022574"/>
    </source>
</evidence>
<protein>
    <submittedName>
        <fullName evidence="3">DDB1- and CUL4-associated factor 4 like protein</fullName>
    </submittedName>
</protein>
<keyword evidence="1" id="KW-0853">WD repeat</keyword>
<evidence type="ECO:0000313" key="4">
    <source>
        <dbReference type="Proteomes" id="UP000807504"/>
    </source>
</evidence>
<evidence type="ECO:0000256" key="2">
    <source>
        <dbReference type="ARBA" id="ARBA00022737"/>
    </source>
</evidence>
<gene>
    <name evidence="3" type="ORF">HNY73_011447</name>
</gene>
<accession>A0A8T0F448</accession>
<name>A0A8T0F448_ARGBR</name>
<dbReference type="GO" id="GO:0080008">
    <property type="term" value="C:Cul4-RING E3 ubiquitin ligase complex"/>
    <property type="evidence" value="ECO:0007669"/>
    <property type="project" value="TreeGrafter"/>
</dbReference>
<keyword evidence="2" id="KW-0677">Repeat</keyword>
<comment type="caution">
    <text evidence="3">The sequence shown here is derived from an EMBL/GenBank/DDBJ whole genome shotgun (WGS) entry which is preliminary data.</text>
</comment>
<sequence length="471" mass="53480">MMRSYESSGISGYYLEPRTARYFRVVPIGSPLISLLNAARDEAASTDFNTDRRKNVYESTFPRYKSVINCLNDNQMGSLKSFSYQHEIAALKMKSLHLSHQFIYPSANMNLKIRLLRGGIENLYGQWVSPMKGTVFYAFSDFTDVNQPPVYEAYRFEIAYLGPRNIAVDMCEGFAHPLCVLYVCNDFYTGLGASRLTWRQEFHNDAAYGSQSFYVNSAIWCCCSNRFSGLFALGVENGIYVHNSDTYLYTKQFEGEVLGVHFNKTGEIIYAGINQGKLITVDTRIHNPVCETKLNDHALTEVTLLDNENFMLCAGLGNFLCQVDLRMQRKVVNYIGEFRNTLKNPFSFDETYNVLCSTGSDDITRLWSLRGGRPVKTVLPPIPGEECRSWLMCDPAAKLRLLLACKNMFIDDALLCMPANICKFTKDTDFMYYNLATNAEQLKKGVINIDLVEGSGELTNSSLREIKYSER</sequence>
<dbReference type="PANTHER" id="PTHR44472:SF1">
    <property type="entry name" value="DDB1 AND CUL4 ASSOCIATED FACTOR 4"/>
    <property type="match status" value="1"/>
</dbReference>
<keyword evidence="4" id="KW-1185">Reference proteome</keyword>
<dbReference type="SUPFAM" id="SSF50978">
    <property type="entry name" value="WD40 repeat-like"/>
    <property type="match status" value="1"/>
</dbReference>
<dbReference type="PANTHER" id="PTHR44472">
    <property type="entry name" value="DDB1- AND CUL4-ASSOCIATED FACTOR 4-RELATED"/>
    <property type="match status" value="1"/>
</dbReference>
<dbReference type="Proteomes" id="UP000807504">
    <property type="component" value="Unassembled WGS sequence"/>
</dbReference>
<dbReference type="Gene3D" id="2.130.10.10">
    <property type="entry name" value="YVTN repeat-like/Quinoprotein amine dehydrogenase"/>
    <property type="match status" value="1"/>
</dbReference>
<evidence type="ECO:0000313" key="3">
    <source>
        <dbReference type="EMBL" id="KAF8785966.1"/>
    </source>
</evidence>
<reference evidence="3" key="2">
    <citation type="submission" date="2020-06" db="EMBL/GenBank/DDBJ databases">
        <authorList>
            <person name="Sheffer M."/>
        </authorList>
    </citation>
    <scope>NUCLEOTIDE SEQUENCE</scope>
</reference>
<dbReference type="EMBL" id="JABXBU010000030">
    <property type="protein sequence ID" value="KAF8785966.1"/>
    <property type="molecule type" value="Genomic_DNA"/>
</dbReference>
<dbReference type="InterPro" id="IPR036322">
    <property type="entry name" value="WD40_repeat_dom_sf"/>
</dbReference>
<dbReference type="Pfam" id="PF23761">
    <property type="entry name" value="Beta-prop_DCAF4"/>
    <property type="match status" value="1"/>
</dbReference>
<dbReference type="InterPro" id="IPR015943">
    <property type="entry name" value="WD40/YVTN_repeat-like_dom_sf"/>
</dbReference>
<reference evidence="3" key="1">
    <citation type="journal article" date="2020" name="bioRxiv">
        <title>Chromosome-level reference genome of the European wasp spider Argiope bruennichi: a resource for studies on range expansion and evolutionary adaptation.</title>
        <authorList>
            <person name="Sheffer M.M."/>
            <person name="Hoppe A."/>
            <person name="Krehenwinkel H."/>
            <person name="Uhl G."/>
            <person name="Kuss A.W."/>
            <person name="Jensen L."/>
            <person name="Jensen C."/>
            <person name="Gillespie R.G."/>
            <person name="Hoff K.J."/>
            <person name="Prost S."/>
        </authorList>
    </citation>
    <scope>NUCLEOTIDE SEQUENCE</scope>
</reference>
<organism evidence="3 4">
    <name type="scientific">Argiope bruennichi</name>
    <name type="common">Wasp spider</name>
    <name type="synonym">Aranea bruennichi</name>
    <dbReference type="NCBI Taxonomy" id="94029"/>
    <lineage>
        <taxon>Eukaryota</taxon>
        <taxon>Metazoa</taxon>
        <taxon>Ecdysozoa</taxon>
        <taxon>Arthropoda</taxon>
        <taxon>Chelicerata</taxon>
        <taxon>Arachnida</taxon>
        <taxon>Araneae</taxon>
        <taxon>Araneomorphae</taxon>
        <taxon>Entelegynae</taxon>
        <taxon>Araneoidea</taxon>
        <taxon>Araneidae</taxon>
        <taxon>Argiope</taxon>
    </lineage>
</organism>